<dbReference type="EMBL" id="CM044705">
    <property type="protein sequence ID" value="KAI5663131.1"/>
    <property type="molecule type" value="Genomic_DNA"/>
</dbReference>
<accession>A0ACC0AQX5</accession>
<proteinExistence type="predicted"/>
<reference evidence="2" key="1">
    <citation type="journal article" date="2023" name="Nat. Plants">
        <title>Single-cell RNA sequencing provides a high-resolution roadmap for understanding the multicellular compartmentation of specialized metabolism.</title>
        <authorList>
            <person name="Sun S."/>
            <person name="Shen X."/>
            <person name="Li Y."/>
            <person name="Li Y."/>
            <person name="Wang S."/>
            <person name="Li R."/>
            <person name="Zhang H."/>
            <person name="Shen G."/>
            <person name="Guo B."/>
            <person name="Wei J."/>
            <person name="Xu J."/>
            <person name="St-Pierre B."/>
            <person name="Chen S."/>
            <person name="Sun C."/>
        </authorList>
    </citation>
    <scope>NUCLEOTIDE SEQUENCE [LARGE SCALE GENOMIC DNA]</scope>
</reference>
<comment type="caution">
    <text evidence="1">The sequence shown here is derived from an EMBL/GenBank/DDBJ whole genome shotgun (WGS) entry which is preliminary data.</text>
</comment>
<gene>
    <name evidence="1" type="ORF">M9H77_22454</name>
</gene>
<evidence type="ECO:0000313" key="2">
    <source>
        <dbReference type="Proteomes" id="UP001060085"/>
    </source>
</evidence>
<organism evidence="1 2">
    <name type="scientific">Catharanthus roseus</name>
    <name type="common">Madagascar periwinkle</name>
    <name type="synonym">Vinca rosea</name>
    <dbReference type="NCBI Taxonomy" id="4058"/>
    <lineage>
        <taxon>Eukaryota</taxon>
        <taxon>Viridiplantae</taxon>
        <taxon>Streptophyta</taxon>
        <taxon>Embryophyta</taxon>
        <taxon>Tracheophyta</taxon>
        <taxon>Spermatophyta</taxon>
        <taxon>Magnoliopsida</taxon>
        <taxon>eudicotyledons</taxon>
        <taxon>Gunneridae</taxon>
        <taxon>Pentapetalae</taxon>
        <taxon>asterids</taxon>
        <taxon>lamiids</taxon>
        <taxon>Gentianales</taxon>
        <taxon>Apocynaceae</taxon>
        <taxon>Rauvolfioideae</taxon>
        <taxon>Vinceae</taxon>
        <taxon>Catharanthinae</taxon>
        <taxon>Catharanthus</taxon>
    </lineage>
</organism>
<name>A0ACC0AQX5_CATRO</name>
<protein>
    <submittedName>
        <fullName evidence="1">Uncharacterized protein</fullName>
    </submittedName>
</protein>
<keyword evidence="2" id="KW-1185">Reference proteome</keyword>
<evidence type="ECO:0000313" key="1">
    <source>
        <dbReference type="EMBL" id="KAI5663131.1"/>
    </source>
</evidence>
<dbReference type="Proteomes" id="UP001060085">
    <property type="component" value="Linkage Group LG05"/>
</dbReference>
<sequence length="225" mass="25904">MVLRNSKLLQYANRVYTIGAYMLFERKFMRFSEFFQGLVFSNEGDHAYEIWHPDISGFKHTIVYNEHTLSILCTCKIFSKVGILCSHYLHVLNIHCIQTISDKYILERWTKNIDLSWGNNKGNVVSSVWRMEMLMKFSNLVSTSKLNMNAQEWNKGLSIIKDPIGSHAKGKRNIRKKSIVEIRCNQVKGKKKNSLMCASRNKTAIQLSMNNEALGKVMNAPSSEC</sequence>